<comment type="caution">
    <text evidence="2">The sequence shown here is derived from an EMBL/GenBank/DDBJ whole genome shotgun (WGS) entry which is preliminary data.</text>
</comment>
<organism evidence="2">
    <name type="scientific">bioreactor metagenome</name>
    <dbReference type="NCBI Taxonomy" id="1076179"/>
    <lineage>
        <taxon>unclassified sequences</taxon>
        <taxon>metagenomes</taxon>
        <taxon>ecological metagenomes</taxon>
    </lineage>
</organism>
<keyword evidence="1" id="KW-0812">Transmembrane</keyword>
<dbReference type="EMBL" id="VSSQ01072035">
    <property type="protein sequence ID" value="MPN23503.1"/>
    <property type="molecule type" value="Genomic_DNA"/>
</dbReference>
<accession>A0A645GIE9</accession>
<protein>
    <submittedName>
        <fullName evidence="2">Uncharacterized protein</fullName>
    </submittedName>
</protein>
<dbReference type="AlphaFoldDB" id="A0A645GIE9"/>
<gene>
    <name evidence="2" type="ORF">SDC9_170891</name>
</gene>
<keyword evidence="1" id="KW-0472">Membrane</keyword>
<evidence type="ECO:0000313" key="2">
    <source>
        <dbReference type="EMBL" id="MPN23503.1"/>
    </source>
</evidence>
<evidence type="ECO:0000256" key="1">
    <source>
        <dbReference type="SAM" id="Phobius"/>
    </source>
</evidence>
<feature type="transmembrane region" description="Helical" evidence="1">
    <location>
        <begin position="84"/>
        <end position="101"/>
    </location>
</feature>
<name>A0A645GIE9_9ZZZZ</name>
<sequence>MAPTSIPVCEIPSMIFSSAPAVSFAILVPAPTFLIEVSIRSVVSLAALDDWVARLLTSSATTAKPFPCCPALAASTAALSARIFVWKAISSITLMILPIFWEDVLISSIARSISDICSLPTSASVWIFSANCLVFSAFCAFCVVCEVISSIDADNSSTELACSVAPWESAVLVFATSAAPESTCSATDRMLIIILLSCVNI</sequence>
<keyword evidence="1" id="KW-1133">Transmembrane helix</keyword>
<proteinExistence type="predicted"/>
<reference evidence="2" key="1">
    <citation type="submission" date="2019-08" db="EMBL/GenBank/DDBJ databases">
        <authorList>
            <person name="Kucharzyk K."/>
            <person name="Murdoch R.W."/>
            <person name="Higgins S."/>
            <person name="Loffler F."/>
        </authorList>
    </citation>
    <scope>NUCLEOTIDE SEQUENCE</scope>
</reference>
<feature type="transmembrane region" description="Helical" evidence="1">
    <location>
        <begin position="125"/>
        <end position="148"/>
    </location>
</feature>